<protein>
    <recommendedName>
        <fullName evidence="2">RGS domain-containing protein</fullName>
    </recommendedName>
</protein>
<dbReference type="Gene3D" id="1.10.167.10">
    <property type="entry name" value="Regulator of G-protein Signalling 4, domain 2"/>
    <property type="match status" value="1"/>
</dbReference>
<sequence length="511" mass="60032">MWSIFNTTSVSKEEFGTAMSSESSFVDIKTMELVYKIIFYIYSFVGITSLLTFFHMRKNYVIKQMNFHLTFLNGLFAFISGIVTISVQFTNLPCPVSLFTSNVINPFYNSIFLSRSLRLVLLYQYNIYKVNTLELRKKIYNGKYKTTEVEPNKYLPHKYKVINRIIYGVITVSTLSGLIYTIVMLIMYSDRCPLSTNQSALQQIKTNGKETQILFNFAQIFGLIFAFVLIIMIYFISKVEDNNKYGVKFECWTTSILIITITSFNLYLNNSVNKSKELIHSNGNAKLTSRSLLTIYDYTKGGRALFSIISTYMIFACIILPCIRCWNNRKHNENIDTGLYRKQNYFYKLLNYPPVLEKLEKIAIKDFSVENILFWKNYQNLHRKVFVYFSSFIDSNERERNVDFDNYYQNYMKHFSISEMEDFPYYPNTKIPKELLPYFVNFYYNFIDVSSPAAVNITDKEIKQILLNFNSVKTISVFDEAKNEVVEMMYNSIYPILLKNNKDLSHYVNPV</sequence>
<dbReference type="EMBL" id="MCFG01000044">
    <property type="protein sequence ID" value="ORX84887.1"/>
    <property type="molecule type" value="Genomic_DNA"/>
</dbReference>
<keyword evidence="1" id="KW-1133">Transmembrane helix</keyword>
<evidence type="ECO:0000313" key="4">
    <source>
        <dbReference type="Proteomes" id="UP000193944"/>
    </source>
</evidence>
<dbReference type="InterPro" id="IPR036305">
    <property type="entry name" value="RGS_sf"/>
</dbReference>
<dbReference type="OrthoDB" id="196547at2759"/>
<feature type="transmembrane region" description="Helical" evidence="1">
    <location>
        <begin position="304"/>
        <end position="323"/>
    </location>
</feature>
<dbReference type="PROSITE" id="PS50132">
    <property type="entry name" value="RGS"/>
    <property type="match status" value="1"/>
</dbReference>
<organism evidence="3 4">
    <name type="scientific">Anaeromyces robustus</name>
    <dbReference type="NCBI Taxonomy" id="1754192"/>
    <lineage>
        <taxon>Eukaryota</taxon>
        <taxon>Fungi</taxon>
        <taxon>Fungi incertae sedis</taxon>
        <taxon>Chytridiomycota</taxon>
        <taxon>Chytridiomycota incertae sedis</taxon>
        <taxon>Neocallimastigomycetes</taxon>
        <taxon>Neocallimastigales</taxon>
        <taxon>Neocallimastigaceae</taxon>
        <taxon>Anaeromyces</taxon>
    </lineage>
</organism>
<keyword evidence="1" id="KW-0812">Transmembrane</keyword>
<dbReference type="InterPro" id="IPR016137">
    <property type="entry name" value="RGS"/>
</dbReference>
<evidence type="ECO:0000256" key="1">
    <source>
        <dbReference type="SAM" id="Phobius"/>
    </source>
</evidence>
<keyword evidence="4" id="KW-1185">Reference proteome</keyword>
<dbReference type="AlphaFoldDB" id="A0A1Y1XGN1"/>
<comment type="caution">
    <text evidence="3">The sequence shown here is derived from an EMBL/GenBank/DDBJ whole genome shotgun (WGS) entry which is preliminary data.</text>
</comment>
<feature type="transmembrane region" description="Helical" evidence="1">
    <location>
        <begin position="33"/>
        <end position="54"/>
    </location>
</feature>
<feature type="domain" description="RGS" evidence="2">
    <location>
        <begin position="388"/>
        <end position="501"/>
    </location>
</feature>
<dbReference type="Pfam" id="PF00615">
    <property type="entry name" value="RGS"/>
    <property type="match status" value="1"/>
</dbReference>
<proteinExistence type="predicted"/>
<feature type="transmembrane region" description="Helical" evidence="1">
    <location>
        <begin position="249"/>
        <end position="268"/>
    </location>
</feature>
<evidence type="ECO:0000313" key="3">
    <source>
        <dbReference type="EMBL" id="ORX84887.1"/>
    </source>
</evidence>
<feature type="transmembrane region" description="Helical" evidence="1">
    <location>
        <begin position="213"/>
        <end position="237"/>
    </location>
</feature>
<feature type="transmembrane region" description="Helical" evidence="1">
    <location>
        <begin position="66"/>
        <end position="87"/>
    </location>
</feature>
<name>A0A1Y1XGN1_9FUNG</name>
<reference evidence="3 4" key="1">
    <citation type="submission" date="2016-08" db="EMBL/GenBank/DDBJ databases">
        <title>A Parts List for Fungal Cellulosomes Revealed by Comparative Genomics.</title>
        <authorList>
            <consortium name="DOE Joint Genome Institute"/>
            <person name="Haitjema C.H."/>
            <person name="Gilmore S.P."/>
            <person name="Henske J.K."/>
            <person name="Solomon K.V."/>
            <person name="De Groot R."/>
            <person name="Kuo A."/>
            <person name="Mondo S.J."/>
            <person name="Salamov A.A."/>
            <person name="Labutti K."/>
            <person name="Zhao Z."/>
            <person name="Chiniquy J."/>
            <person name="Barry K."/>
            <person name="Brewer H.M."/>
            <person name="Purvine S.O."/>
            <person name="Wright A.T."/>
            <person name="Boxma B."/>
            <person name="Van Alen T."/>
            <person name="Hackstein J.H."/>
            <person name="Baker S.E."/>
            <person name="Grigoriev I.V."/>
            <person name="O'Malley M.A."/>
        </authorList>
    </citation>
    <scope>NUCLEOTIDE SEQUENCE [LARGE SCALE GENOMIC DNA]</scope>
    <source>
        <strain evidence="3 4">S4</strain>
    </source>
</reference>
<accession>A0A1Y1XGN1</accession>
<dbReference type="InterPro" id="IPR044926">
    <property type="entry name" value="RGS_subdomain_2"/>
</dbReference>
<reference evidence="3 4" key="2">
    <citation type="submission" date="2016-08" db="EMBL/GenBank/DDBJ databases">
        <title>Pervasive Adenine N6-methylation of Active Genes in Fungi.</title>
        <authorList>
            <consortium name="DOE Joint Genome Institute"/>
            <person name="Mondo S.J."/>
            <person name="Dannebaum R.O."/>
            <person name="Kuo R.C."/>
            <person name="Labutti K."/>
            <person name="Haridas S."/>
            <person name="Kuo A."/>
            <person name="Salamov A."/>
            <person name="Ahrendt S.R."/>
            <person name="Lipzen A."/>
            <person name="Sullivan W."/>
            <person name="Andreopoulos W.B."/>
            <person name="Clum A."/>
            <person name="Lindquist E."/>
            <person name="Daum C."/>
            <person name="Ramamoorthy G.K."/>
            <person name="Gryganskyi A."/>
            <person name="Culley D."/>
            <person name="Magnuson J.K."/>
            <person name="James T.Y."/>
            <person name="O'Malley M.A."/>
            <person name="Stajich J.E."/>
            <person name="Spatafora J.W."/>
            <person name="Visel A."/>
            <person name="Grigoriev I.V."/>
        </authorList>
    </citation>
    <scope>NUCLEOTIDE SEQUENCE [LARGE SCALE GENOMIC DNA]</scope>
    <source>
        <strain evidence="3 4">S4</strain>
    </source>
</reference>
<dbReference type="SUPFAM" id="SSF48097">
    <property type="entry name" value="Regulator of G-protein signaling, RGS"/>
    <property type="match status" value="1"/>
</dbReference>
<evidence type="ECO:0000259" key="2">
    <source>
        <dbReference type="PROSITE" id="PS50132"/>
    </source>
</evidence>
<gene>
    <name evidence="3" type="ORF">BCR32DRAFT_291050</name>
</gene>
<keyword evidence="1" id="KW-0472">Membrane</keyword>
<feature type="transmembrane region" description="Helical" evidence="1">
    <location>
        <begin position="165"/>
        <end position="188"/>
    </location>
</feature>
<dbReference type="Proteomes" id="UP000193944">
    <property type="component" value="Unassembled WGS sequence"/>
</dbReference>